<evidence type="ECO:0000256" key="2">
    <source>
        <dbReference type="ARBA" id="ARBA00022723"/>
    </source>
</evidence>
<keyword evidence="4" id="KW-0804">Transcription</keyword>
<dbReference type="PANTHER" id="PTHR47338">
    <property type="entry name" value="ZN(II)2CYS6 TRANSCRIPTION FACTOR (EUROFUNG)-RELATED"/>
    <property type="match status" value="1"/>
</dbReference>
<dbReference type="GO" id="GO:0008270">
    <property type="term" value="F:zinc ion binding"/>
    <property type="evidence" value="ECO:0007669"/>
    <property type="project" value="InterPro"/>
</dbReference>
<gene>
    <name evidence="7" type="ORF">AX774_g309</name>
</gene>
<comment type="subcellular location">
    <subcellularLocation>
        <location evidence="1">Nucleus</location>
    </subcellularLocation>
</comment>
<dbReference type="GO" id="GO:0000981">
    <property type="term" value="F:DNA-binding transcription factor activity, RNA polymerase II-specific"/>
    <property type="evidence" value="ECO:0007669"/>
    <property type="project" value="InterPro"/>
</dbReference>
<dbReference type="PANTHER" id="PTHR47338:SF5">
    <property type="entry name" value="ZN(II)2CYS6 TRANSCRIPTION FACTOR (EUROFUNG)"/>
    <property type="match status" value="1"/>
</dbReference>
<dbReference type="GO" id="GO:0003677">
    <property type="term" value="F:DNA binding"/>
    <property type="evidence" value="ECO:0007669"/>
    <property type="project" value="InterPro"/>
</dbReference>
<evidence type="ECO:0000256" key="5">
    <source>
        <dbReference type="ARBA" id="ARBA00023242"/>
    </source>
</evidence>
<dbReference type="CDD" id="cd12148">
    <property type="entry name" value="fungal_TF_MHR"/>
    <property type="match status" value="1"/>
</dbReference>
<dbReference type="GO" id="GO:0005634">
    <property type="term" value="C:nucleus"/>
    <property type="evidence" value="ECO:0007669"/>
    <property type="project" value="UniProtKB-SubCell"/>
</dbReference>
<dbReference type="Proteomes" id="UP000188320">
    <property type="component" value="Unassembled WGS sequence"/>
</dbReference>
<evidence type="ECO:0000259" key="6">
    <source>
        <dbReference type="Pfam" id="PF04082"/>
    </source>
</evidence>
<proteinExistence type="predicted"/>
<keyword evidence="3" id="KW-0805">Transcription regulation</keyword>
<evidence type="ECO:0000313" key="8">
    <source>
        <dbReference type="Proteomes" id="UP000188320"/>
    </source>
</evidence>
<reference evidence="8" key="1">
    <citation type="submission" date="2017-01" db="EMBL/GenBank/DDBJ databases">
        <authorList>
            <person name="Wang Y."/>
            <person name="White M."/>
            <person name="Kvist S."/>
            <person name="Moncalvo J.-M."/>
        </authorList>
    </citation>
    <scope>NUCLEOTIDE SEQUENCE [LARGE SCALE GENOMIC DNA]</scope>
    <source>
        <strain evidence="8">COL-18-3</strain>
    </source>
</reference>
<accession>A0A1R1PYT8</accession>
<dbReference type="AlphaFoldDB" id="A0A1R1PYT8"/>
<name>A0A1R1PYT8_ZANCU</name>
<dbReference type="Pfam" id="PF04082">
    <property type="entry name" value="Fungal_trans"/>
    <property type="match status" value="1"/>
</dbReference>
<evidence type="ECO:0000256" key="1">
    <source>
        <dbReference type="ARBA" id="ARBA00004123"/>
    </source>
</evidence>
<dbReference type="GO" id="GO:0006351">
    <property type="term" value="P:DNA-templated transcription"/>
    <property type="evidence" value="ECO:0007669"/>
    <property type="project" value="InterPro"/>
</dbReference>
<dbReference type="OrthoDB" id="3364175at2759"/>
<evidence type="ECO:0000256" key="3">
    <source>
        <dbReference type="ARBA" id="ARBA00023015"/>
    </source>
</evidence>
<keyword evidence="8" id="KW-1185">Reference proteome</keyword>
<dbReference type="InterPro" id="IPR050815">
    <property type="entry name" value="TF_fung"/>
</dbReference>
<sequence length="327" mass="37615">MHIIKFRLNEKKKVIKRSVNEVLHGKLAGIEKKVEILDKKVKKMKTASKRNLGHNAKHKTKNLMTDVCIVSVNIQSTIGRDSEDIELSRLLRDVIDELMDRFIYRYPLIANVVRIPQFIQNVKSFQVPKYVVCTLLLMGSTVLKNDKFFEAFGEEKRKRTLNYATGHMEKVLVNPDCLGIWTMMILSRYYLTLGILTQYTKYLHLATRLAISMRLHRVDDYYTGSSTNQSESLVVEKELKRRLWWCLYIHSIYVSEAISVQPPIQLKDIFANLPGTDRLWHSDTNLMLPKAKSANKGDVLLSSRGGFKLDTFASRHRVSEEGSGAVP</sequence>
<dbReference type="InterPro" id="IPR007219">
    <property type="entry name" value="XnlR_reg_dom"/>
</dbReference>
<comment type="caution">
    <text evidence="7">The sequence shown here is derived from an EMBL/GenBank/DDBJ whole genome shotgun (WGS) entry which is preliminary data.</text>
</comment>
<evidence type="ECO:0000256" key="4">
    <source>
        <dbReference type="ARBA" id="ARBA00023163"/>
    </source>
</evidence>
<organism evidence="7 8">
    <name type="scientific">Zancudomyces culisetae</name>
    <name type="common">Gut fungus</name>
    <name type="synonym">Smittium culisetae</name>
    <dbReference type="NCBI Taxonomy" id="1213189"/>
    <lineage>
        <taxon>Eukaryota</taxon>
        <taxon>Fungi</taxon>
        <taxon>Fungi incertae sedis</taxon>
        <taxon>Zoopagomycota</taxon>
        <taxon>Kickxellomycotina</taxon>
        <taxon>Harpellomycetes</taxon>
        <taxon>Harpellales</taxon>
        <taxon>Legeriomycetaceae</taxon>
        <taxon>Zancudomyces</taxon>
    </lineage>
</organism>
<feature type="domain" description="Xylanolytic transcriptional activator regulatory" evidence="6">
    <location>
        <begin position="116"/>
        <end position="284"/>
    </location>
</feature>
<evidence type="ECO:0000313" key="7">
    <source>
        <dbReference type="EMBL" id="OMH86123.1"/>
    </source>
</evidence>
<keyword evidence="2" id="KW-0479">Metal-binding</keyword>
<keyword evidence="5" id="KW-0539">Nucleus</keyword>
<protein>
    <recommendedName>
        <fullName evidence="6">Xylanolytic transcriptional activator regulatory domain-containing protein</fullName>
    </recommendedName>
</protein>
<dbReference type="EMBL" id="LSSK01000016">
    <property type="protein sequence ID" value="OMH86123.1"/>
    <property type="molecule type" value="Genomic_DNA"/>
</dbReference>